<protein>
    <submittedName>
        <fullName evidence="1">Uncharacterized protein</fullName>
    </submittedName>
</protein>
<gene>
    <name evidence="1" type="ORF">ACHAWU_001816</name>
</gene>
<keyword evidence="2" id="KW-1185">Reference proteome</keyword>
<sequence length="227" mass="25944">MTIKIEQTALTRIVDTARSPHPRHHHHLIHHPLKPLSTGALRRRDLAPPTPHPHDVAGQYCSTETDDDVCPYLLSLDSDEDCKSLSSDGSSSSCSESSIERRVSFAATLVTEVNTRPYTEDSEKGLLFYTQSETDRFRQIYREERQSLHLVNVENADPSRLYAKDPSTSESCYRRHISRVVVEHKDCLETFYDFNDIAPFSPQNGVSSMNDIFFDNESFWSGSITWY</sequence>
<evidence type="ECO:0000313" key="1">
    <source>
        <dbReference type="EMBL" id="KAL3761027.1"/>
    </source>
</evidence>
<dbReference type="Proteomes" id="UP001530293">
    <property type="component" value="Unassembled WGS sequence"/>
</dbReference>
<comment type="caution">
    <text evidence="1">The sequence shown here is derived from an EMBL/GenBank/DDBJ whole genome shotgun (WGS) entry which is preliminary data.</text>
</comment>
<proteinExistence type="predicted"/>
<dbReference type="EMBL" id="JALLBG020000162">
    <property type="protein sequence ID" value="KAL3761027.1"/>
    <property type="molecule type" value="Genomic_DNA"/>
</dbReference>
<accession>A0ABD3MBP9</accession>
<evidence type="ECO:0000313" key="2">
    <source>
        <dbReference type="Proteomes" id="UP001530293"/>
    </source>
</evidence>
<reference evidence="1 2" key="1">
    <citation type="submission" date="2024-10" db="EMBL/GenBank/DDBJ databases">
        <title>Updated reference genomes for cyclostephanoid diatoms.</title>
        <authorList>
            <person name="Roberts W.R."/>
            <person name="Alverson A.J."/>
        </authorList>
    </citation>
    <scope>NUCLEOTIDE SEQUENCE [LARGE SCALE GENOMIC DNA]</scope>
    <source>
        <strain evidence="1 2">AJA232-27</strain>
    </source>
</reference>
<name>A0ABD3MBP9_9STRA</name>
<organism evidence="1 2">
    <name type="scientific">Discostella pseudostelligera</name>
    <dbReference type="NCBI Taxonomy" id="259834"/>
    <lineage>
        <taxon>Eukaryota</taxon>
        <taxon>Sar</taxon>
        <taxon>Stramenopiles</taxon>
        <taxon>Ochrophyta</taxon>
        <taxon>Bacillariophyta</taxon>
        <taxon>Coscinodiscophyceae</taxon>
        <taxon>Thalassiosirophycidae</taxon>
        <taxon>Stephanodiscales</taxon>
        <taxon>Stephanodiscaceae</taxon>
        <taxon>Discostella</taxon>
    </lineage>
</organism>
<dbReference type="AlphaFoldDB" id="A0ABD3MBP9"/>